<feature type="compositionally biased region" description="Low complexity" evidence="1">
    <location>
        <begin position="1"/>
        <end position="63"/>
    </location>
</feature>
<accession>A0A382E0R6</accession>
<proteinExistence type="predicted"/>
<feature type="region of interest" description="Disordered" evidence="1">
    <location>
        <begin position="1"/>
        <end position="92"/>
    </location>
</feature>
<reference evidence="2" key="1">
    <citation type="submission" date="2018-05" db="EMBL/GenBank/DDBJ databases">
        <authorList>
            <person name="Lanie J.A."/>
            <person name="Ng W.-L."/>
            <person name="Kazmierczak K.M."/>
            <person name="Andrzejewski T.M."/>
            <person name="Davidsen T.M."/>
            <person name="Wayne K.J."/>
            <person name="Tettelin H."/>
            <person name="Glass J.I."/>
            <person name="Rusch D."/>
            <person name="Podicherti R."/>
            <person name="Tsui H.-C.T."/>
            <person name="Winkler M.E."/>
        </authorList>
    </citation>
    <scope>NUCLEOTIDE SEQUENCE</scope>
</reference>
<protein>
    <submittedName>
        <fullName evidence="2">Uncharacterized protein</fullName>
    </submittedName>
</protein>
<dbReference type="PANTHER" id="PTHR37458:SF1">
    <property type="entry name" value="THISBE"/>
    <property type="match status" value="1"/>
</dbReference>
<evidence type="ECO:0000256" key="1">
    <source>
        <dbReference type="SAM" id="MobiDB-lite"/>
    </source>
</evidence>
<organism evidence="2">
    <name type="scientific">marine metagenome</name>
    <dbReference type="NCBI Taxonomy" id="408172"/>
    <lineage>
        <taxon>unclassified sequences</taxon>
        <taxon>metagenomes</taxon>
        <taxon>ecological metagenomes</taxon>
    </lineage>
</organism>
<dbReference type="PANTHER" id="PTHR37458">
    <property type="entry name" value="THISBE"/>
    <property type="match status" value="1"/>
</dbReference>
<dbReference type="AlphaFoldDB" id="A0A382E0R6"/>
<feature type="non-terminal residue" evidence="2">
    <location>
        <position position="1"/>
    </location>
</feature>
<evidence type="ECO:0000313" key="2">
    <source>
        <dbReference type="EMBL" id="SVB44248.1"/>
    </source>
</evidence>
<feature type="region of interest" description="Disordered" evidence="1">
    <location>
        <begin position="221"/>
        <end position="241"/>
    </location>
</feature>
<feature type="compositionally biased region" description="Polar residues" evidence="1">
    <location>
        <begin position="71"/>
        <end position="92"/>
    </location>
</feature>
<name>A0A382E0R6_9ZZZZ</name>
<dbReference type="GO" id="GO:0048018">
    <property type="term" value="F:receptor ligand activity"/>
    <property type="evidence" value="ECO:0007669"/>
    <property type="project" value="TreeGrafter"/>
</dbReference>
<gene>
    <name evidence="2" type="ORF">METZ01_LOCUS197102</name>
</gene>
<dbReference type="GO" id="GO:0005615">
    <property type="term" value="C:extracellular space"/>
    <property type="evidence" value="ECO:0007669"/>
    <property type="project" value="TreeGrafter"/>
</dbReference>
<sequence>TNVNTSTSSNTNTNTSNNTNTNNNTNTSTSDNTNTNNNTNTSTSKNTNQNINTNNNNSTSDSNVKTDNKNVNESTSANTNKNYNKSESTQTINQNIKQEAPPASAIAPSIMSYSQDLCTVGRSGAFQGQLFGISGGKTVTDENCERLKLSKYIYDMGMKVAAVALLCQDVRVFKAMEMAGTPCPYKGEIGGKASSAWVDTANISERPDIVEYKAKLKKDAKTNKREKRKQAKKDKADKKIEDKAAKEAEKAAKVAEKAVYNDFIAVCTLEANPSREKIKRDVVGAVATIVTPRTKTTKQCAKEYEKASSNS</sequence>
<dbReference type="EMBL" id="UINC01042088">
    <property type="protein sequence ID" value="SVB44248.1"/>
    <property type="molecule type" value="Genomic_DNA"/>
</dbReference>